<dbReference type="Pfam" id="PF01928">
    <property type="entry name" value="CYTH"/>
    <property type="match status" value="1"/>
</dbReference>
<dbReference type="InterPro" id="IPR008173">
    <property type="entry name" value="Adenylyl_cyclase_CyaB"/>
</dbReference>
<dbReference type="InterPro" id="IPR033469">
    <property type="entry name" value="CYTH-like_dom_sf"/>
</dbReference>
<reference evidence="3 4" key="1">
    <citation type="journal article" date="2015" name="Nature">
        <title>rRNA introns, odd ribosomes, and small enigmatic genomes across a large radiation of phyla.</title>
        <authorList>
            <person name="Brown C.T."/>
            <person name="Hug L.A."/>
            <person name="Thomas B.C."/>
            <person name="Sharon I."/>
            <person name="Castelle C.J."/>
            <person name="Singh A."/>
            <person name="Wilkins M.J."/>
            <person name="Williams K.H."/>
            <person name="Banfield J.F."/>
        </authorList>
    </citation>
    <scope>NUCLEOTIDE SEQUENCE [LARGE SCALE GENOMIC DNA]</scope>
</reference>
<proteinExistence type="predicted"/>
<dbReference type="SUPFAM" id="SSF55154">
    <property type="entry name" value="CYTH-like phosphatases"/>
    <property type="match status" value="1"/>
</dbReference>
<protein>
    <recommendedName>
        <fullName evidence="2">CYTH domain-containing protein</fullName>
    </recommendedName>
</protein>
<dbReference type="PROSITE" id="PS51707">
    <property type="entry name" value="CYTH"/>
    <property type="match status" value="1"/>
</dbReference>
<sequence>MSDSKLCIETRAWVDGTKDIEEKLSQLGAKYIKTLYIEDEFYADLSDFDIKQHTFEQSKKAARIRTTTDKDNKQSLLVQIREVPKDSPPELKLHDLTKTVFEKLGNIEEKNEFVEELKKRGFDSLVTKISKDRKVYSLENDCFYIDDINGYSKALEIKTILPEINNSKNVKKLHKKLIKKLGIPEDDLIEKSHTHLIIDSFFKSQPHLKSDLLKKKLSDLIKEKEELMLESEECFREGGDGWHDNARWDILRENIDVISIRIAKLKEEIFEINRS</sequence>
<name>A0A0G0WVS0_UNCKA</name>
<dbReference type="AlphaFoldDB" id="A0A0G0WVS0"/>
<keyword evidence="1" id="KW-0175">Coiled coil</keyword>
<dbReference type="PANTHER" id="PTHR21028:SF2">
    <property type="entry name" value="CYTH DOMAIN-CONTAINING PROTEIN"/>
    <property type="match status" value="1"/>
</dbReference>
<evidence type="ECO:0000256" key="1">
    <source>
        <dbReference type="SAM" id="Coils"/>
    </source>
</evidence>
<dbReference type="PANTHER" id="PTHR21028">
    <property type="entry name" value="SI:CH211-156B7.4"/>
    <property type="match status" value="1"/>
</dbReference>
<comment type="caution">
    <text evidence="3">The sequence shown here is derived from an EMBL/GenBank/DDBJ whole genome shotgun (WGS) entry which is preliminary data.</text>
</comment>
<feature type="coiled-coil region" evidence="1">
    <location>
        <begin position="210"/>
        <end position="237"/>
    </location>
</feature>
<dbReference type="Proteomes" id="UP000034163">
    <property type="component" value="Unassembled WGS sequence"/>
</dbReference>
<evidence type="ECO:0000259" key="2">
    <source>
        <dbReference type="PROSITE" id="PS51707"/>
    </source>
</evidence>
<dbReference type="EMBL" id="LCBS01000012">
    <property type="protein sequence ID" value="KKS16820.1"/>
    <property type="molecule type" value="Genomic_DNA"/>
</dbReference>
<gene>
    <name evidence="3" type="ORF">UU72_C0012G0014</name>
</gene>
<accession>A0A0G0WVS0</accession>
<dbReference type="InterPro" id="IPR023577">
    <property type="entry name" value="CYTH_domain"/>
</dbReference>
<dbReference type="Gene3D" id="2.40.320.10">
    <property type="entry name" value="Hypothetical Protein Pfu-838710-001"/>
    <property type="match status" value="1"/>
</dbReference>
<feature type="domain" description="CYTH" evidence="2">
    <location>
        <begin position="5"/>
        <end position="199"/>
    </location>
</feature>
<evidence type="ECO:0000313" key="4">
    <source>
        <dbReference type="Proteomes" id="UP000034163"/>
    </source>
</evidence>
<organism evidence="3 4">
    <name type="scientific">candidate division WWE3 bacterium GW2011_GWB1_41_6</name>
    <dbReference type="NCBI Taxonomy" id="1619112"/>
    <lineage>
        <taxon>Bacteria</taxon>
        <taxon>Katanobacteria</taxon>
    </lineage>
</organism>
<evidence type="ECO:0000313" key="3">
    <source>
        <dbReference type="EMBL" id="KKS16820.1"/>
    </source>
</evidence>